<comment type="subcellular location">
    <subcellularLocation>
        <location evidence="1">Cytoplasm</location>
    </subcellularLocation>
</comment>
<keyword evidence="18" id="KW-1185">Reference proteome</keyword>
<evidence type="ECO:0008006" key="19">
    <source>
        <dbReference type="Google" id="ProtNLM"/>
    </source>
</evidence>
<dbReference type="AlphaFoldDB" id="A0AAN9DH06"/>
<dbReference type="GO" id="GO:0034440">
    <property type="term" value="P:lipid oxidation"/>
    <property type="evidence" value="ECO:0007669"/>
    <property type="project" value="InterPro"/>
</dbReference>
<evidence type="ECO:0000256" key="12">
    <source>
        <dbReference type="PIRSR" id="PIRSR601885-3"/>
    </source>
</evidence>
<comment type="similarity">
    <text evidence="3 14">Belongs to the lipoxygenase family.</text>
</comment>
<dbReference type="InterPro" id="IPR001024">
    <property type="entry name" value="PLAT/LH2_dom"/>
</dbReference>
<dbReference type="InterPro" id="IPR001885">
    <property type="entry name" value="LipOase_mml"/>
</dbReference>
<dbReference type="InterPro" id="IPR036226">
    <property type="entry name" value="LipOase_C_sf"/>
</dbReference>
<feature type="domain" description="PLAT" evidence="15">
    <location>
        <begin position="2"/>
        <end position="118"/>
    </location>
</feature>
<dbReference type="PANTHER" id="PTHR11771">
    <property type="entry name" value="LIPOXYGENASE"/>
    <property type="match status" value="1"/>
</dbReference>
<evidence type="ECO:0000256" key="6">
    <source>
        <dbReference type="ARBA" id="ARBA00022964"/>
    </source>
</evidence>
<keyword evidence="8 10" id="KW-0408">Iron</keyword>
<evidence type="ECO:0000256" key="8">
    <source>
        <dbReference type="ARBA" id="ARBA00023004"/>
    </source>
</evidence>
<evidence type="ECO:0000256" key="7">
    <source>
        <dbReference type="ARBA" id="ARBA00023002"/>
    </source>
</evidence>
<comment type="cofactor">
    <cofactor evidence="10">
        <name>Fe cation</name>
        <dbReference type="ChEBI" id="CHEBI:24875"/>
    </cofactor>
    <text evidence="10">Binds 1 Fe cation per subunit.</text>
</comment>
<protein>
    <recommendedName>
        <fullName evidence="19">Hydroperoxide isomerase ALOXE3-like</fullName>
    </recommendedName>
</protein>
<dbReference type="Pfam" id="PF01477">
    <property type="entry name" value="PLAT"/>
    <property type="match status" value="1"/>
</dbReference>
<evidence type="ECO:0000256" key="11">
    <source>
        <dbReference type="PIRSR" id="PIRSR601885-2"/>
    </source>
</evidence>
<comment type="caution">
    <text evidence="17">The sequence shown here is derived from an EMBL/GenBank/DDBJ whole genome shotgun (WGS) entry which is preliminary data.</text>
</comment>
<keyword evidence="11" id="KW-0106">Calcium</keyword>
<evidence type="ECO:0000256" key="4">
    <source>
        <dbReference type="ARBA" id="ARBA00022490"/>
    </source>
</evidence>
<dbReference type="EMBL" id="JAYKXH010000002">
    <property type="protein sequence ID" value="KAK7174099.1"/>
    <property type="molecule type" value="Genomic_DNA"/>
</dbReference>
<feature type="binding site" evidence="10">
    <location>
        <position position="368"/>
    </location>
    <ligand>
        <name>Fe cation</name>
        <dbReference type="ChEBI" id="CHEBI:24875"/>
        <note>catalytic</note>
    </ligand>
</feature>
<evidence type="ECO:0000313" key="17">
    <source>
        <dbReference type="EMBL" id="KAK7174099.1"/>
    </source>
</evidence>
<proteinExistence type="inferred from homology"/>
<dbReference type="SUPFAM" id="SSF49723">
    <property type="entry name" value="Lipase/lipooxygenase domain (PLAT/LH2 domain)"/>
    <property type="match status" value="1"/>
</dbReference>
<dbReference type="Pfam" id="PF00305">
    <property type="entry name" value="Lipoxygenase"/>
    <property type="match status" value="1"/>
</dbReference>
<evidence type="ECO:0000256" key="2">
    <source>
        <dbReference type="ARBA" id="ARBA00005189"/>
    </source>
</evidence>
<dbReference type="InterPro" id="IPR000907">
    <property type="entry name" value="LipOase"/>
</dbReference>
<name>A0AAN9DH06_9TELE</name>
<dbReference type="FunFam" id="1.20.245.10:FF:000001">
    <property type="entry name" value="Arachidonate 5-lipoxygenase a"/>
    <property type="match status" value="1"/>
</dbReference>
<evidence type="ECO:0000256" key="5">
    <source>
        <dbReference type="ARBA" id="ARBA00022723"/>
    </source>
</evidence>
<evidence type="ECO:0000256" key="9">
    <source>
        <dbReference type="ARBA" id="ARBA00023098"/>
    </source>
</evidence>
<sequence>MVIYTVKTYTGNRLLAGTTSLIYIQLRGTEDWSEEQNLNCIHGFWQGSEQEFKIDCEATLGELTSVKLYSKPFMGLAYDQWFCDKITINTPEGLEILFPCYCWLDSNETLFLRPAKASLVFQDTNPMTKDGQKQRTRELVEQQKLFRWRVYAEGTPQVIDYDTATTLPPEVQFSFTKEAEFIFSAAKQLACLKLTGLADCRKSWESIRDLEKILCENRSTIIEYCEEHWDEDEFFGYQFLNGLNPMMIQRCSTLPKKFPVTDDMVRDSLRGSSLQQEMEKGNIFLSDYKILDGLVGNVVNDRQQYLTAPLVLLYCSPYGRMLPIAIQLRQQPSKDNPIFLPTDSKVDWKLAKIFVRNAEFAVHEIDFHLLRTHLLAEVFTVATLRNLPSPHPLHKLLFPHIRYTLQINIMARNQLISMDGTLSKYAGVGGESLGKLLKRATASLTYSALCLPDNISERGLETVPNYYYRDDGRKLWDIINKFVAGLLSHYYQHDAHVQKDTELQCWISEIFTNGFMGRDSSGIPSSFQTLQELIKFVTMVIFTASAQHAAVNNGQYEFGGWMPNYPTALRKPPPMEKGQTTENMILETLPDVSTTVNGMAVLALLSKDSADHYPLGHFPENLYDEEVPCKLTEDFQKDLKKLSHFIEKRNKKLELPYTYLNPKNVDNSVAI</sequence>
<evidence type="ECO:0000256" key="13">
    <source>
        <dbReference type="PROSITE-ProRule" id="PRU00152"/>
    </source>
</evidence>
<feature type="binding site" evidence="10">
    <location>
        <position position="671"/>
    </location>
    <ligand>
        <name>Fe cation</name>
        <dbReference type="ChEBI" id="CHEBI:24875"/>
        <note>catalytic</note>
    </ligand>
</feature>
<dbReference type="GO" id="GO:0005737">
    <property type="term" value="C:cytoplasm"/>
    <property type="evidence" value="ECO:0007669"/>
    <property type="project" value="UniProtKB-SubCell"/>
</dbReference>
<evidence type="ECO:0000256" key="1">
    <source>
        <dbReference type="ARBA" id="ARBA00004496"/>
    </source>
</evidence>
<dbReference type="SMART" id="SM00308">
    <property type="entry name" value="LH2"/>
    <property type="match status" value="1"/>
</dbReference>
<dbReference type="Gene3D" id="2.60.60.20">
    <property type="entry name" value="PLAT/LH2 domain"/>
    <property type="match status" value="1"/>
</dbReference>
<evidence type="ECO:0000256" key="14">
    <source>
        <dbReference type="RuleBase" id="RU003974"/>
    </source>
</evidence>
<comment type="pathway">
    <text evidence="2">Lipid metabolism.</text>
</comment>
<accession>A0AAN9DH06</accession>
<comment type="caution">
    <text evidence="13">Lacks conserved residue(s) required for the propagation of feature annotation.</text>
</comment>
<dbReference type="GO" id="GO:0016702">
    <property type="term" value="F:oxidoreductase activity, acting on single donors with incorporation of molecular oxygen, incorporation of two atoms of oxygen"/>
    <property type="evidence" value="ECO:0007669"/>
    <property type="project" value="InterPro"/>
</dbReference>
<dbReference type="SUPFAM" id="SSF48484">
    <property type="entry name" value="Lipoxigenase"/>
    <property type="match status" value="1"/>
</dbReference>
<dbReference type="Proteomes" id="UP001364617">
    <property type="component" value="Unassembled WGS sequence"/>
</dbReference>
<feature type="site" description="Essential for stabilizing binding to COTL1" evidence="12">
    <location>
        <position position="103"/>
    </location>
</feature>
<dbReference type="PROSITE" id="PS00711">
    <property type="entry name" value="LIPOXYGENASE_1"/>
    <property type="match status" value="1"/>
</dbReference>
<dbReference type="Gene3D" id="1.20.245.10">
    <property type="entry name" value="Lipoxygenase-1, Domain 5"/>
    <property type="match status" value="1"/>
</dbReference>
<dbReference type="PROSITE" id="PS51393">
    <property type="entry name" value="LIPOXYGENASE_3"/>
    <property type="match status" value="1"/>
</dbReference>
<keyword evidence="4" id="KW-0963">Cytoplasm</keyword>
<reference evidence="17 18" key="1">
    <citation type="submission" date="2024-02" db="EMBL/GenBank/DDBJ databases">
        <title>Chromosome-level genome assembly of the Eurasian Minnow (Phoxinus phoxinus).</title>
        <authorList>
            <person name="Oriowo T.O."/>
            <person name="Martin S."/>
            <person name="Stange M."/>
            <person name="Chrysostomakis Y."/>
            <person name="Brown T."/>
            <person name="Winkler S."/>
            <person name="Kukowka S."/>
            <person name="Myers E.W."/>
            <person name="Bohne A."/>
        </authorList>
    </citation>
    <scope>NUCLEOTIDE SEQUENCE [LARGE SCALE GENOMIC DNA]</scope>
    <source>
        <strain evidence="17">ZFMK-TIS-60720</strain>
        <tissue evidence="17">Whole Organism</tissue>
    </source>
</reference>
<dbReference type="InterPro" id="IPR036392">
    <property type="entry name" value="PLAT/LH2_dom_sf"/>
</dbReference>
<dbReference type="PRINTS" id="PR00087">
    <property type="entry name" value="LIPOXYGENASE"/>
</dbReference>
<gene>
    <name evidence="17" type="ORF">R3I93_001316</name>
</gene>
<keyword evidence="9" id="KW-0443">Lipid metabolism</keyword>
<dbReference type="PROSITE" id="PS50095">
    <property type="entry name" value="PLAT"/>
    <property type="match status" value="1"/>
</dbReference>
<keyword evidence="6 14" id="KW-0223">Dioxygenase</keyword>
<dbReference type="PRINTS" id="PR00467">
    <property type="entry name" value="MAMLPOXGNASE"/>
</dbReference>
<feature type="binding site" evidence="11">
    <location>
        <position position="79"/>
    </location>
    <ligand>
        <name>Ca(2+)</name>
        <dbReference type="ChEBI" id="CHEBI:29108"/>
        <label>1</label>
    </ligand>
</feature>
<evidence type="ECO:0000256" key="3">
    <source>
        <dbReference type="ARBA" id="ARBA00009419"/>
    </source>
</evidence>
<evidence type="ECO:0000313" key="18">
    <source>
        <dbReference type="Proteomes" id="UP001364617"/>
    </source>
</evidence>
<dbReference type="GO" id="GO:0005506">
    <property type="term" value="F:iron ion binding"/>
    <property type="evidence" value="ECO:0007669"/>
    <property type="project" value="InterPro"/>
</dbReference>
<evidence type="ECO:0000256" key="10">
    <source>
        <dbReference type="PIRSR" id="PIRSR601885-1"/>
    </source>
</evidence>
<feature type="domain" description="Lipoxygenase" evidence="16">
    <location>
        <begin position="118"/>
        <end position="671"/>
    </location>
</feature>
<organism evidence="17 18">
    <name type="scientific">Phoxinus phoxinus</name>
    <name type="common">Eurasian minnow</name>
    <dbReference type="NCBI Taxonomy" id="58324"/>
    <lineage>
        <taxon>Eukaryota</taxon>
        <taxon>Metazoa</taxon>
        <taxon>Chordata</taxon>
        <taxon>Craniata</taxon>
        <taxon>Vertebrata</taxon>
        <taxon>Euteleostomi</taxon>
        <taxon>Actinopterygii</taxon>
        <taxon>Neopterygii</taxon>
        <taxon>Teleostei</taxon>
        <taxon>Ostariophysi</taxon>
        <taxon>Cypriniformes</taxon>
        <taxon>Leuciscidae</taxon>
        <taxon>Phoxininae</taxon>
        <taxon>Phoxinus</taxon>
    </lineage>
</organism>
<evidence type="ECO:0000259" key="16">
    <source>
        <dbReference type="PROSITE" id="PS51393"/>
    </source>
</evidence>
<dbReference type="InterPro" id="IPR020833">
    <property type="entry name" value="LipOase_Fe_BS"/>
</dbReference>
<evidence type="ECO:0000259" key="15">
    <source>
        <dbReference type="PROSITE" id="PS50095"/>
    </source>
</evidence>
<feature type="binding site" evidence="10">
    <location>
        <position position="373"/>
    </location>
    <ligand>
        <name>Fe cation</name>
        <dbReference type="ChEBI" id="CHEBI:24875"/>
        <note>catalytic</note>
    </ligand>
</feature>
<keyword evidence="7 14" id="KW-0560">Oxidoreductase</keyword>
<dbReference type="InterPro" id="IPR013819">
    <property type="entry name" value="LipOase_C"/>
</dbReference>
<dbReference type="Gene3D" id="3.10.450.60">
    <property type="match status" value="1"/>
</dbReference>
<keyword evidence="5 10" id="KW-0479">Metal-binding</keyword>
<feature type="binding site" evidence="10">
    <location>
        <position position="548"/>
    </location>
    <ligand>
        <name>Fe cation</name>
        <dbReference type="ChEBI" id="CHEBI:24875"/>
        <note>catalytic</note>
    </ligand>
</feature>
<feature type="binding site" evidence="11">
    <location>
        <position position="17"/>
    </location>
    <ligand>
        <name>Ca(2+)</name>
        <dbReference type="ChEBI" id="CHEBI:29108"/>
        <label>1</label>
    </ligand>
</feature>